<organism evidence="1">
    <name type="scientific">marine sediment metagenome</name>
    <dbReference type="NCBI Taxonomy" id="412755"/>
    <lineage>
        <taxon>unclassified sequences</taxon>
        <taxon>metagenomes</taxon>
        <taxon>ecological metagenomes</taxon>
    </lineage>
</organism>
<evidence type="ECO:0000313" key="1">
    <source>
        <dbReference type="EMBL" id="GAG93809.1"/>
    </source>
</evidence>
<dbReference type="AlphaFoldDB" id="X1BCW5"/>
<dbReference type="EMBL" id="BART01027500">
    <property type="protein sequence ID" value="GAG93809.1"/>
    <property type="molecule type" value="Genomic_DNA"/>
</dbReference>
<reference evidence="1" key="1">
    <citation type="journal article" date="2014" name="Front. Microbiol.">
        <title>High frequency of phylogenetically diverse reductive dehalogenase-homologous genes in deep subseafloor sedimentary metagenomes.</title>
        <authorList>
            <person name="Kawai M."/>
            <person name="Futagami T."/>
            <person name="Toyoda A."/>
            <person name="Takaki Y."/>
            <person name="Nishi S."/>
            <person name="Hori S."/>
            <person name="Arai W."/>
            <person name="Tsubouchi T."/>
            <person name="Morono Y."/>
            <person name="Uchiyama I."/>
            <person name="Ito T."/>
            <person name="Fujiyama A."/>
            <person name="Inagaki F."/>
            <person name="Takami H."/>
        </authorList>
    </citation>
    <scope>NUCLEOTIDE SEQUENCE</scope>
    <source>
        <strain evidence="1">Expedition CK06-06</strain>
    </source>
</reference>
<sequence>MGDVAKHTLVPDSETLKQRDILTRANLTSAKARTGSRCLLKGEYPWGSSFKIQRENDEKRYGIVLPEYKLNFLPNHILDNDFRLTLSYGKKLSVDRIIEFFEGAIGRSVGITRSVRPPEEKRR</sequence>
<comment type="caution">
    <text evidence="1">The sequence shown here is derived from an EMBL/GenBank/DDBJ whole genome shotgun (WGS) entry which is preliminary data.</text>
</comment>
<protein>
    <submittedName>
        <fullName evidence="1">Uncharacterized protein</fullName>
    </submittedName>
</protein>
<proteinExistence type="predicted"/>
<gene>
    <name evidence="1" type="ORF">S01H4_48740</name>
</gene>
<name>X1BCW5_9ZZZZ</name>
<accession>X1BCW5</accession>